<dbReference type="SUPFAM" id="SSF89082">
    <property type="entry name" value="Antibiotic binding domain of TipA-like multidrug resistance regulators"/>
    <property type="match status" value="1"/>
</dbReference>
<dbReference type="PANTHER" id="PTHR30204">
    <property type="entry name" value="REDOX-CYCLING DRUG-SENSING TRANSCRIPTIONAL ACTIVATOR SOXR"/>
    <property type="match status" value="1"/>
</dbReference>
<dbReference type="SMART" id="SM00422">
    <property type="entry name" value="HTH_MERR"/>
    <property type="match status" value="1"/>
</dbReference>
<dbReference type="InterPro" id="IPR012925">
    <property type="entry name" value="TipAS_dom"/>
</dbReference>
<dbReference type="InterPro" id="IPR000551">
    <property type="entry name" value="MerR-type_HTH_dom"/>
</dbReference>
<evidence type="ECO:0000256" key="4">
    <source>
        <dbReference type="ARBA" id="ARBA00023163"/>
    </source>
</evidence>
<dbReference type="PRINTS" id="PR00040">
    <property type="entry name" value="HTHMERR"/>
</dbReference>
<dbReference type="PANTHER" id="PTHR30204:SF90">
    <property type="entry name" value="HTH-TYPE TRANSCRIPTIONAL ACTIVATOR MTA"/>
    <property type="match status" value="1"/>
</dbReference>
<dbReference type="EMBL" id="JAPOHA010000004">
    <property type="protein sequence ID" value="MCY1713693.1"/>
    <property type="molecule type" value="Genomic_DNA"/>
</dbReference>
<evidence type="ECO:0000256" key="3">
    <source>
        <dbReference type="ARBA" id="ARBA00023159"/>
    </source>
</evidence>
<dbReference type="InterPro" id="IPR036244">
    <property type="entry name" value="TipA-like_antibiotic-bd"/>
</dbReference>
<dbReference type="InterPro" id="IPR047057">
    <property type="entry name" value="MerR_fam"/>
</dbReference>
<evidence type="ECO:0000313" key="6">
    <source>
        <dbReference type="EMBL" id="MCY1713693.1"/>
    </source>
</evidence>
<keyword evidence="1" id="KW-0805">Transcription regulation</keyword>
<dbReference type="CDD" id="cd01106">
    <property type="entry name" value="HTH_TipAL-Mta"/>
    <property type="match status" value="1"/>
</dbReference>
<evidence type="ECO:0000256" key="2">
    <source>
        <dbReference type="ARBA" id="ARBA00023125"/>
    </source>
</evidence>
<dbReference type="Pfam" id="PF13411">
    <property type="entry name" value="MerR_1"/>
    <property type="match status" value="1"/>
</dbReference>
<dbReference type="PROSITE" id="PS50937">
    <property type="entry name" value="HTH_MERR_2"/>
    <property type="match status" value="1"/>
</dbReference>
<organism evidence="6 7">
    <name type="scientific">Caproiciproducens galactitolivorans</name>
    <dbReference type="NCBI Taxonomy" id="642589"/>
    <lineage>
        <taxon>Bacteria</taxon>
        <taxon>Bacillati</taxon>
        <taxon>Bacillota</taxon>
        <taxon>Clostridia</taxon>
        <taxon>Eubacteriales</taxon>
        <taxon>Acutalibacteraceae</taxon>
        <taxon>Caproiciproducens</taxon>
    </lineage>
</organism>
<keyword evidence="4" id="KW-0804">Transcription</keyword>
<evidence type="ECO:0000313" key="7">
    <source>
        <dbReference type="Proteomes" id="UP001082703"/>
    </source>
</evidence>
<protein>
    <submittedName>
        <fullName evidence="6">MerR family transcriptional regulator</fullName>
    </submittedName>
</protein>
<name>A0ABT4BUD0_9FIRM</name>
<dbReference type="Gene3D" id="1.10.1660.10">
    <property type="match status" value="1"/>
</dbReference>
<reference evidence="6 7" key="1">
    <citation type="submission" date="2022-11" db="EMBL/GenBank/DDBJ databases">
        <authorList>
            <person name="Caiyu Z."/>
        </authorList>
    </citation>
    <scope>NUCLEOTIDE SEQUENCE [LARGE SCALE GENOMIC DNA]</scope>
    <source>
        <strain evidence="6 7">YR-4</strain>
    </source>
</reference>
<dbReference type="InterPro" id="IPR009061">
    <property type="entry name" value="DNA-bd_dom_put_sf"/>
</dbReference>
<gene>
    <name evidence="6" type="ORF">OUY18_05420</name>
</gene>
<dbReference type="SUPFAM" id="SSF46955">
    <property type="entry name" value="Putative DNA-binding domain"/>
    <property type="match status" value="1"/>
</dbReference>
<sequence length="256" mass="29559">MKINEVAKLTGVTVRTLHYYDEIGLLKPTETTESGYRIYDESALVKLQQILFFRELGFPLDEIRKILSSRSFDPSKALKNHKDLLTKKRDRLNHLIDLTDKIMKGETTMSFQEFDTTEIENTKKKYAEEAKKRWGTTDAYRESEKKAANYKKEDWQKIEAESGAILKAFSEVREKPADCAEAQELVKRWQDFISAKFYACTKEILAGLGQMYTADERFRKNIDQYGSGTAEFLAKAIAVYCAKENTFDYRESNGVS</sequence>
<proteinExistence type="predicted"/>
<dbReference type="Pfam" id="PF07739">
    <property type="entry name" value="TipAS"/>
    <property type="match status" value="1"/>
</dbReference>
<keyword evidence="3" id="KW-0010">Activator</keyword>
<accession>A0ABT4BUD0</accession>
<feature type="domain" description="HTH merR-type" evidence="5">
    <location>
        <begin position="1"/>
        <end position="69"/>
    </location>
</feature>
<dbReference type="RefSeq" id="WP_268057716.1">
    <property type="nucleotide sequence ID" value="NZ_JAPOHA010000004.1"/>
</dbReference>
<evidence type="ECO:0000256" key="1">
    <source>
        <dbReference type="ARBA" id="ARBA00023015"/>
    </source>
</evidence>
<evidence type="ECO:0000259" key="5">
    <source>
        <dbReference type="PROSITE" id="PS50937"/>
    </source>
</evidence>
<comment type="caution">
    <text evidence="6">The sequence shown here is derived from an EMBL/GenBank/DDBJ whole genome shotgun (WGS) entry which is preliminary data.</text>
</comment>
<keyword evidence="2" id="KW-0238">DNA-binding</keyword>
<dbReference type="Gene3D" id="1.10.490.50">
    <property type="entry name" value="Antibiotic binding domain of TipA-like multidrug resistance regulators"/>
    <property type="match status" value="1"/>
</dbReference>
<keyword evidence="7" id="KW-1185">Reference proteome</keyword>
<dbReference type="Proteomes" id="UP001082703">
    <property type="component" value="Unassembled WGS sequence"/>
</dbReference>